<dbReference type="OrthoDB" id="71985at2759"/>
<reference evidence="1 2" key="1">
    <citation type="journal article" date="2013" name="PLoS Genet.">
        <title>Distinctive expansion of potential virulence genes in the genome of the oomycete fish pathogen Saprolegnia parasitica.</title>
        <authorList>
            <person name="Jiang R.H."/>
            <person name="de Bruijn I."/>
            <person name="Haas B.J."/>
            <person name="Belmonte R."/>
            <person name="Lobach L."/>
            <person name="Christie J."/>
            <person name="van den Ackerveken G."/>
            <person name="Bottin A."/>
            <person name="Bulone V."/>
            <person name="Diaz-Moreno S.M."/>
            <person name="Dumas B."/>
            <person name="Fan L."/>
            <person name="Gaulin E."/>
            <person name="Govers F."/>
            <person name="Grenville-Briggs L.J."/>
            <person name="Horner N.R."/>
            <person name="Levin J.Z."/>
            <person name="Mammella M."/>
            <person name="Meijer H.J."/>
            <person name="Morris P."/>
            <person name="Nusbaum C."/>
            <person name="Oome S."/>
            <person name="Phillips A.J."/>
            <person name="van Rooyen D."/>
            <person name="Rzeszutek E."/>
            <person name="Saraiva M."/>
            <person name="Secombes C.J."/>
            <person name="Seidl M.F."/>
            <person name="Snel B."/>
            <person name="Stassen J.H."/>
            <person name="Sykes S."/>
            <person name="Tripathy S."/>
            <person name="van den Berg H."/>
            <person name="Vega-Arreguin J.C."/>
            <person name="Wawra S."/>
            <person name="Young S.K."/>
            <person name="Zeng Q."/>
            <person name="Dieguez-Uribeondo J."/>
            <person name="Russ C."/>
            <person name="Tyler B.M."/>
            <person name="van West P."/>
        </authorList>
    </citation>
    <scope>NUCLEOTIDE SEQUENCE [LARGE SCALE GENOMIC DNA]</scope>
    <source>
        <strain evidence="1 2">CBS 223.65</strain>
    </source>
</reference>
<sequence>MLKDEDPKQVPAPIMYWGVVDPAHRASGASADETIQYYRSIFKARATKLPRPGKATGGPPPHVAFSQAAASSLRQVLQILMTAVETQLGRQLPQRVFDAPSKAIPSRFYPPSVASETPAYFLNKPKDPLVAKRTPGVLPYFCDRTPPKQPSRVDRKHWNFVQARESDVLRRRGKHLLAVLEEQQRLEIQREKDLVAASRLEPSLHMKIVADVAKDRYEAADRIMRVLDDYGVIAGSTTLDYLQATLAPPPTSTL</sequence>
<organism evidence="1 2">
    <name type="scientific">Saprolegnia parasitica (strain CBS 223.65)</name>
    <dbReference type="NCBI Taxonomy" id="695850"/>
    <lineage>
        <taxon>Eukaryota</taxon>
        <taxon>Sar</taxon>
        <taxon>Stramenopiles</taxon>
        <taxon>Oomycota</taxon>
        <taxon>Saprolegniomycetes</taxon>
        <taxon>Saprolegniales</taxon>
        <taxon>Saprolegniaceae</taxon>
        <taxon>Saprolegnia</taxon>
    </lineage>
</organism>
<dbReference type="GeneID" id="24131752"/>
<dbReference type="EMBL" id="KK583237">
    <property type="protein sequence ID" value="KDO24951.1"/>
    <property type="molecule type" value="Genomic_DNA"/>
</dbReference>
<proteinExistence type="predicted"/>
<name>A0A067CEG7_SAPPC</name>
<accession>A0A067CEG7</accession>
<evidence type="ECO:0000313" key="1">
    <source>
        <dbReference type="EMBL" id="KDO24951.1"/>
    </source>
</evidence>
<dbReference type="KEGG" id="spar:SPRG_09596"/>
<keyword evidence="2" id="KW-1185">Reference proteome</keyword>
<evidence type="ECO:0000313" key="2">
    <source>
        <dbReference type="Proteomes" id="UP000030745"/>
    </source>
</evidence>
<dbReference type="AlphaFoldDB" id="A0A067CEG7"/>
<dbReference type="Proteomes" id="UP000030745">
    <property type="component" value="Unassembled WGS sequence"/>
</dbReference>
<protein>
    <submittedName>
        <fullName evidence="1">Uncharacterized protein</fullName>
    </submittedName>
</protein>
<dbReference type="VEuPathDB" id="FungiDB:SPRG_09596"/>
<dbReference type="RefSeq" id="XP_012204411.1">
    <property type="nucleotide sequence ID" value="XM_012349021.1"/>
</dbReference>
<gene>
    <name evidence="1" type="ORF">SPRG_09596</name>
</gene>